<organism evidence="3 4">
    <name type="scientific">Thermovibrio ammonificans (strain DSM 15698 / JCM 12110 / HB-1)</name>
    <dbReference type="NCBI Taxonomy" id="648996"/>
    <lineage>
        <taxon>Bacteria</taxon>
        <taxon>Pseudomonadati</taxon>
        <taxon>Aquificota</taxon>
        <taxon>Aquificia</taxon>
        <taxon>Desulfurobacteriales</taxon>
        <taxon>Desulfurobacteriaceae</taxon>
        <taxon>Thermovibrio</taxon>
    </lineage>
</organism>
<keyword evidence="1" id="KW-0175">Coiled coil</keyword>
<reference evidence="3" key="1">
    <citation type="submission" date="2011-01" db="EMBL/GenBank/DDBJ databases">
        <title>Complete sequence of plasmid of Thermovibrio ammonificans HB-1.</title>
        <authorList>
            <consortium name="US DOE Joint Genome Institute"/>
            <person name="Lucas S."/>
            <person name="Copeland A."/>
            <person name="Lapidus A."/>
            <person name="Cheng J.-F."/>
            <person name="Goodwin L."/>
            <person name="Pitluck S."/>
            <person name="Davenport K."/>
            <person name="Detter J.C."/>
            <person name="Han C."/>
            <person name="Tapia R."/>
            <person name="Land M."/>
            <person name="Hauser L."/>
            <person name="Kyrpides N."/>
            <person name="Ivanova N."/>
            <person name="Ovchinnikova G."/>
            <person name="Vetriani C."/>
            <person name="Woyke T."/>
        </authorList>
    </citation>
    <scope>NUCLEOTIDE SEQUENCE [LARGE SCALE GENOMIC DNA]</scope>
    <source>
        <strain evidence="3">HB-1</strain>
        <plasmid evidence="3">pTHEAM01</plasmid>
    </source>
</reference>
<feature type="signal peptide" evidence="2">
    <location>
        <begin position="1"/>
        <end position="20"/>
    </location>
</feature>
<dbReference type="Proteomes" id="UP000006362">
    <property type="component" value="Plasmid pTHEAM01"/>
</dbReference>
<proteinExistence type="predicted"/>
<evidence type="ECO:0000313" key="3">
    <source>
        <dbReference type="EMBL" id="ADU97740.1"/>
    </source>
</evidence>
<keyword evidence="4" id="KW-1185">Reference proteome</keyword>
<gene>
    <name evidence="3" type="ordered locus">Theam_1784</name>
</gene>
<evidence type="ECO:0008006" key="5">
    <source>
        <dbReference type="Google" id="ProtNLM"/>
    </source>
</evidence>
<evidence type="ECO:0000256" key="2">
    <source>
        <dbReference type="SAM" id="SignalP"/>
    </source>
</evidence>
<evidence type="ECO:0000313" key="4">
    <source>
        <dbReference type="Proteomes" id="UP000006362"/>
    </source>
</evidence>
<protein>
    <recommendedName>
        <fullName evidence="5">Sporulation domain-containing protein</fullName>
    </recommendedName>
</protein>
<sequence>MRKLAAALTIVLSLSASAHAQVQVQKTTVTVRELGEAVHYLIDLYRKNSREIEELRRENKQLRRKLKELEDKLVLIRLEQKVQKAQEKSQSQVQVRKMEMKSHRVPVVEEVPGSQPNEFPWVTFKRSDVTCELPERTSRGYRYLNIFITRSRSKAINLARNVARTGLCTVVRRITKRDEKPLYRVVVIPNGRAEEILKEMGLKYYPYIRNLDLTRSSGGEL</sequence>
<dbReference type="EMBL" id="CP002445">
    <property type="protein sequence ID" value="ADU97740.1"/>
    <property type="molecule type" value="Genomic_DNA"/>
</dbReference>
<feature type="chain" id="PRO_5003227291" description="Sporulation domain-containing protein" evidence="2">
    <location>
        <begin position="21"/>
        <end position="221"/>
    </location>
</feature>
<dbReference type="RefSeq" id="WP_013524944.1">
    <property type="nucleotide sequence ID" value="NC_014917.1"/>
</dbReference>
<dbReference type="AlphaFoldDB" id="E8T6R7"/>
<accession>E8T6R7</accession>
<evidence type="ECO:0000256" key="1">
    <source>
        <dbReference type="SAM" id="Coils"/>
    </source>
</evidence>
<feature type="coiled-coil region" evidence="1">
    <location>
        <begin position="45"/>
        <end position="95"/>
    </location>
</feature>
<dbReference type="KEGG" id="tam:Theam_1784"/>
<dbReference type="HOGENOM" id="CLU_1250132_0_0_0"/>
<keyword evidence="2" id="KW-0732">Signal</keyword>
<name>E8T6R7_THEA1</name>
<geneLocation type="plasmid" evidence="3 4">
    <name>pTHEAM01</name>
</geneLocation>
<keyword evidence="3" id="KW-0614">Plasmid</keyword>